<feature type="domain" description="Imm-5-like" evidence="1">
    <location>
        <begin position="23"/>
        <end position="149"/>
    </location>
</feature>
<evidence type="ECO:0000259" key="1">
    <source>
        <dbReference type="Pfam" id="PF21805"/>
    </source>
</evidence>
<dbReference type="Proteomes" id="UP000092687">
    <property type="component" value="Chromosome"/>
</dbReference>
<accession>A0A1C7DNW6</accession>
<protein>
    <recommendedName>
        <fullName evidence="1">Imm-5-like domain-containing protein</fullName>
    </recommendedName>
</protein>
<dbReference type="STRING" id="1215089.BBI08_04235"/>
<dbReference type="AlphaFoldDB" id="A0A1C7DNW6"/>
<keyword evidence="3" id="KW-1185">Reference proteome</keyword>
<proteinExistence type="predicted"/>
<gene>
    <name evidence="2" type="ORF">BBI08_04235</name>
</gene>
<reference evidence="3" key="2">
    <citation type="submission" date="2016-10" db="EMBL/GenBank/DDBJ databases">
        <authorList>
            <person name="See-Too W.S."/>
        </authorList>
    </citation>
    <scope>NUCLEOTIDE SEQUENCE [LARGE SCALE GENOMIC DNA]</scope>
    <source>
        <strain evidence="3">DSM 24743</strain>
    </source>
</reference>
<dbReference type="Pfam" id="PF21805">
    <property type="entry name" value="Imm5_like"/>
    <property type="match status" value="1"/>
</dbReference>
<dbReference type="KEGG" id="phc:BBI08_04235"/>
<sequence>MESKPKIKIVDDAELRNEIVENTELLDQIELAKWAISVAEHILPYLEQEFPQDAKILNAIKINKLWQKDEATVHQVRQAGFKVHQVARQCKEETARTAARAVGQAIGVGHMRGHAMVATDYAIKTINLAFNNDLKKAREEREWQLRELYKYIQGGKFD</sequence>
<dbReference type="OrthoDB" id="2222991at2"/>
<evidence type="ECO:0000313" key="3">
    <source>
        <dbReference type="Proteomes" id="UP000092687"/>
    </source>
</evidence>
<evidence type="ECO:0000313" key="2">
    <source>
        <dbReference type="EMBL" id="ANU13094.1"/>
    </source>
</evidence>
<reference evidence="3" key="1">
    <citation type="submission" date="2016-07" db="EMBL/GenBank/DDBJ databases">
        <authorList>
            <person name="See-Too W.S."/>
        </authorList>
    </citation>
    <scope>NUCLEOTIDE SEQUENCE [LARGE SCALE GENOMIC DNA]</scope>
    <source>
        <strain evidence="3">DSM 24743</strain>
    </source>
</reference>
<name>A0A1C7DNW6_9BACL</name>
<dbReference type="InterPro" id="IPR048667">
    <property type="entry name" value="Imm5-like"/>
</dbReference>
<dbReference type="RefSeq" id="WP_008496392.1">
    <property type="nucleotide sequence ID" value="NZ_CP016537.2"/>
</dbReference>
<dbReference type="EMBL" id="CP016537">
    <property type="protein sequence ID" value="ANU13094.1"/>
    <property type="molecule type" value="Genomic_DNA"/>
</dbReference>
<organism evidence="2 3">
    <name type="scientific">Planococcus halocryophilus</name>
    <dbReference type="NCBI Taxonomy" id="1215089"/>
    <lineage>
        <taxon>Bacteria</taxon>
        <taxon>Bacillati</taxon>
        <taxon>Bacillota</taxon>
        <taxon>Bacilli</taxon>
        <taxon>Bacillales</taxon>
        <taxon>Caryophanaceae</taxon>
        <taxon>Planococcus</taxon>
    </lineage>
</organism>